<protein>
    <recommendedName>
        <fullName evidence="4">Heparin binding hemagglutinin HbhA</fullName>
    </recommendedName>
</protein>
<name>A0A0J7J624_9GAMM</name>
<dbReference type="AlphaFoldDB" id="A0A0J7J624"/>
<organism evidence="2 3">
    <name type="scientific">Marinobacter subterrani</name>
    <dbReference type="NCBI Taxonomy" id="1658765"/>
    <lineage>
        <taxon>Bacteria</taxon>
        <taxon>Pseudomonadati</taxon>
        <taxon>Pseudomonadota</taxon>
        <taxon>Gammaproteobacteria</taxon>
        <taxon>Pseudomonadales</taxon>
        <taxon>Marinobacteraceae</taxon>
        <taxon>Marinobacter</taxon>
    </lineage>
</organism>
<accession>A0A0J7J624</accession>
<dbReference type="SUPFAM" id="SSF58113">
    <property type="entry name" value="Apolipoprotein A-I"/>
    <property type="match status" value="1"/>
</dbReference>
<dbReference type="EMBL" id="LFBU01000002">
    <property type="protein sequence ID" value="KMQ73414.1"/>
    <property type="molecule type" value="Genomic_DNA"/>
</dbReference>
<proteinExistence type="predicted"/>
<evidence type="ECO:0000313" key="3">
    <source>
        <dbReference type="Proteomes" id="UP000036102"/>
    </source>
</evidence>
<comment type="caution">
    <text evidence="2">The sequence shown here is derived from an EMBL/GenBank/DDBJ whole genome shotgun (WGS) entry which is preliminary data.</text>
</comment>
<dbReference type="RefSeq" id="WP_048497669.1">
    <property type="nucleotide sequence ID" value="NZ_JADQCF010000022.1"/>
</dbReference>
<evidence type="ECO:0000256" key="1">
    <source>
        <dbReference type="SAM" id="MobiDB-lite"/>
    </source>
</evidence>
<sequence length="144" mass="15762">MGKLKSYQQQLQGIVDKGINAAEEQQKRLSAKPFNYAEKLEGELREYSVKTLRKRYYGYSDELFDQLRSLNSRFSNFAGDLVAKLEREAAEGADAVSDAVSDAAEDVSEAAQDAKKSVEAKKPAARKTTASKSTSTARKSTASA</sequence>
<reference evidence="2 3" key="1">
    <citation type="submission" date="2015-06" db="EMBL/GenBank/DDBJ databases">
        <title>Marinobacter subterrani, a genetically tractable neutrophilic iron-oxidizing strain isolated from the Soudan Iron Mine.</title>
        <authorList>
            <person name="Bonis B.M."/>
            <person name="Gralnick J.A."/>
        </authorList>
    </citation>
    <scope>NUCLEOTIDE SEQUENCE [LARGE SCALE GENOMIC DNA]</scope>
    <source>
        <strain evidence="2 3">JG233</strain>
    </source>
</reference>
<dbReference type="PATRIC" id="fig|1658765.3.peg.3886"/>
<dbReference type="Proteomes" id="UP000036102">
    <property type="component" value="Unassembled WGS sequence"/>
</dbReference>
<feature type="compositionally biased region" description="Low complexity" evidence="1">
    <location>
        <begin position="126"/>
        <end position="144"/>
    </location>
</feature>
<keyword evidence="3" id="KW-1185">Reference proteome</keyword>
<feature type="region of interest" description="Disordered" evidence="1">
    <location>
        <begin position="94"/>
        <end position="144"/>
    </location>
</feature>
<dbReference type="Gene3D" id="1.20.120.20">
    <property type="entry name" value="Apolipoprotein"/>
    <property type="match status" value="1"/>
</dbReference>
<evidence type="ECO:0000313" key="2">
    <source>
        <dbReference type="EMBL" id="KMQ73414.1"/>
    </source>
</evidence>
<evidence type="ECO:0008006" key="4">
    <source>
        <dbReference type="Google" id="ProtNLM"/>
    </source>
</evidence>
<feature type="compositionally biased region" description="Basic and acidic residues" evidence="1">
    <location>
        <begin position="112"/>
        <end position="122"/>
    </location>
</feature>
<gene>
    <name evidence="2" type="ORF">Msub_20614</name>
</gene>
<dbReference type="OrthoDB" id="6371887at2"/>